<name>A0A010SMC9_PSEFL</name>
<dbReference type="Proteomes" id="UP000022611">
    <property type="component" value="Unassembled WGS sequence"/>
</dbReference>
<dbReference type="PATRIC" id="fig|1042209.11.peg.3795"/>
<protein>
    <submittedName>
        <fullName evidence="1">Uncharacterized protein</fullName>
    </submittedName>
</protein>
<dbReference type="HOGENOM" id="CLU_3172172_0_0_6"/>
<comment type="caution">
    <text evidence="1">The sequence shown here is derived from an EMBL/GenBank/DDBJ whole genome shotgun (WGS) entry which is preliminary data.</text>
</comment>
<sequence>MLFRPDRPFGRLLAEEIGRQGLTIIDEFVAQDSGLIIVPLVEAIHFE</sequence>
<dbReference type="EMBL" id="AFOY02000015">
    <property type="protein sequence ID" value="EXF94110.1"/>
    <property type="molecule type" value="Genomic_DNA"/>
</dbReference>
<proteinExistence type="predicted"/>
<reference evidence="1 2" key="1">
    <citation type="journal article" date="2011" name="J. Bacteriol.">
        <title>Draft genome sequence of the polycyclic aromatic hydrocarbon-degrading, genetically engineered bioluminescent bioreporter Pseudomonas fluorescens HK44.</title>
        <authorList>
            <person name="Chauhan A."/>
            <person name="Layton A.C."/>
            <person name="Williams D.E."/>
            <person name="Smartt A.E."/>
            <person name="Ripp S."/>
            <person name="Karpinets T.V."/>
            <person name="Brown S.D."/>
            <person name="Sayler G.S."/>
        </authorList>
    </citation>
    <scope>NUCLEOTIDE SEQUENCE [LARGE SCALE GENOMIC DNA]</scope>
    <source>
        <strain evidence="1 2">HK44</strain>
    </source>
</reference>
<accession>A0A010SMC9</accession>
<evidence type="ECO:0000313" key="1">
    <source>
        <dbReference type="EMBL" id="EXF94110.1"/>
    </source>
</evidence>
<organism evidence="1 2">
    <name type="scientific">Pseudomonas fluorescens HK44</name>
    <dbReference type="NCBI Taxonomy" id="1042209"/>
    <lineage>
        <taxon>Bacteria</taxon>
        <taxon>Pseudomonadati</taxon>
        <taxon>Pseudomonadota</taxon>
        <taxon>Gammaproteobacteria</taxon>
        <taxon>Pseudomonadales</taxon>
        <taxon>Pseudomonadaceae</taxon>
        <taxon>Pseudomonas</taxon>
    </lineage>
</organism>
<dbReference type="AlphaFoldDB" id="A0A010SMC9"/>
<gene>
    <name evidence="1" type="ORF">HK44_007080</name>
</gene>
<evidence type="ECO:0000313" key="2">
    <source>
        <dbReference type="Proteomes" id="UP000022611"/>
    </source>
</evidence>